<evidence type="ECO:0000256" key="5">
    <source>
        <dbReference type="ARBA" id="ARBA00022692"/>
    </source>
</evidence>
<feature type="transmembrane region" description="Helical" evidence="12">
    <location>
        <begin position="239"/>
        <end position="261"/>
    </location>
</feature>
<keyword evidence="4" id="KW-0997">Cell inner membrane</keyword>
<dbReference type="InterPro" id="IPR025966">
    <property type="entry name" value="OppC_N"/>
</dbReference>
<comment type="caution">
    <text evidence="14">The sequence shown here is derived from an EMBL/GenBank/DDBJ whole genome shotgun (WGS) entry which is preliminary data.</text>
</comment>
<dbReference type="GO" id="GO:0005886">
    <property type="term" value="C:plasma membrane"/>
    <property type="evidence" value="ECO:0007669"/>
    <property type="project" value="UniProtKB-SubCell"/>
</dbReference>
<evidence type="ECO:0000256" key="2">
    <source>
        <dbReference type="ARBA" id="ARBA00022448"/>
    </source>
</evidence>
<feature type="transmembrane region" description="Helical" evidence="12">
    <location>
        <begin position="118"/>
        <end position="143"/>
    </location>
</feature>
<dbReference type="PANTHER" id="PTHR43386:SF2">
    <property type="entry name" value="OLIGOPEPTIDE TRANSPORT SYSTEM PERMEASE PROTEIN OPPC"/>
    <property type="match status" value="1"/>
</dbReference>
<reference evidence="14 15" key="1">
    <citation type="submission" date="2018-03" db="EMBL/GenBank/DDBJ databases">
        <title>Genomic Encyclopedia of Archaeal and Bacterial Type Strains, Phase II (KMG-II): from individual species to whole genera.</title>
        <authorList>
            <person name="Goeker M."/>
        </authorList>
    </citation>
    <scope>NUCLEOTIDE SEQUENCE [LARGE SCALE GENOMIC DNA]</scope>
    <source>
        <strain evidence="14 15">DSM 29318</strain>
    </source>
</reference>
<dbReference type="InterPro" id="IPR000515">
    <property type="entry name" value="MetI-like"/>
</dbReference>
<dbReference type="InterPro" id="IPR050366">
    <property type="entry name" value="BP-dependent_transpt_permease"/>
</dbReference>
<comment type="subcellular location">
    <subcellularLocation>
        <location evidence="1">Cell inner membrane</location>
        <topology evidence="1">Multi-pass membrane protein</topology>
    </subcellularLocation>
    <subcellularLocation>
        <location evidence="12">Cell membrane</location>
        <topology evidence="12">Multi-pass membrane protein</topology>
    </subcellularLocation>
</comment>
<evidence type="ECO:0000256" key="1">
    <source>
        <dbReference type="ARBA" id="ARBA00004429"/>
    </source>
</evidence>
<evidence type="ECO:0000256" key="9">
    <source>
        <dbReference type="ARBA" id="ARBA00023136"/>
    </source>
</evidence>
<feature type="transmembrane region" description="Helical" evidence="12">
    <location>
        <begin position="48"/>
        <end position="70"/>
    </location>
</feature>
<feature type="transmembrane region" description="Helical" evidence="12">
    <location>
        <begin position="298"/>
        <end position="319"/>
    </location>
</feature>
<evidence type="ECO:0000313" key="14">
    <source>
        <dbReference type="EMBL" id="PRY93074.1"/>
    </source>
</evidence>
<keyword evidence="8 12" id="KW-1133">Transmembrane helix</keyword>
<evidence type="ECO:0000256" key="7">
    <source>
        <dbReference type="ARBA" id="ARBA00022927"/>
    </source>
</evidence>
<dbReference type="EMBL" id="PVTT01000002">
    <property type="protein sequence ID" value="PRY93074.1"/>
    <property type="molecule type" value="Genomic_DNA"/>
</dbReference>
<dbReference type="Gene3D" id="1.10.3720.10">
    <property type="entry name" value="MetI-like"/>
    <property type="match status" value="1"/>
</dbReference>
<evidence type="ECO:0000256" key="3">
    <source>
        <dbReference type="ARBA" id="ARBA00022475"/>
    </source>
</evidence>
<dbReference type="InterPro" id="IPR035906">
    <property type="entry name" value="MetI-like_sf"/>
</dbReference>
<keyword evidence="7" id="KW-0653">Protein transport</keyword>
<feature type="transmembrane region" description="Helical" evidence="12">
    <location>
        <begin position="155"/>
        <end position="181"/>
    </location>
</feature>
<evidence type="ECO:0000256" key="4">
    <source>
        <dbReference type="ARBA" id="ARBA00022519"/>
    </source>
</evidence>
<proteinExistence type="inferred from homology"/>
<feature type="transmembrane region" description="Helical" evidence="12">
    <location>
        <begin position="187"/>
        <end position="208"/>
    </location>
</feature>
<name>A0A2T0X2J0_9RHOB</name>
<dbReference type="GO" id="GO:0015833">
    <property type="term" value="P:peptide transport"/>
    <property type="evidence" value="ECO:0007669"/>
    <property type="project" value="UniProtKB-KW"/>
</dbReference>
<dbReference type="GO" id="GO:0055085">
    <property type="term" value="P:transmembrane transport"/>
    <property type="evidence" value="ECO:0007669"/>
    <property type="project" value="InterPro"/>
</dbReference>
<evidence type="ECO:0000313" key="15">
    <source>
        <dbReference type="Proteomes" id="UP000238801"/>
    </source>
</evidence>
<keyword evidence="2 12" id="KW-0813">Transport</keyword>
<keyword evidence="3" id="KW-1003">Cell membrane</keyword>
<dbReference type="Pfam" id="PF00528">
    <property type="entry name" value="BPD_transp_1"/>
    <property type="match status" value="1"/>
</dbReference>
<dbReference type="GO" id="GO:0015031">
    <property type="term" value="P:protein transport"/>
    <property type="evidence" value="ECO:0007669"/>
    <property type="project" value="UniProtKB-KW"/>
</dbReference>
<dbReference type="AlphaFoldDB" id="A0A2T0X2J0"/>
<dbReference type="Proteomes" id="UP000238801">
    <property type="component" value="Unassembled WGS sequence"/>
</dbReference>
<comment type="similarity">
    <text evidence="10">Belongs to the binding-protein-dependent transport system permease family. OppBC subfamily.</text>
</comment>
<organism evidence="14 15">
    <name type="scientific">Hasllibacter halocynthiae</name>
    <dbReference type="NCBI Taxonomy" id="595589"/>
    <lineage>
        <taxon>Bacteria</taxon>
        <taxon>Pseudomonadati</taxon>
        <taxon>Pseudomonadota</taxon>
        <taxon>Alphaproteobacteria</taxon>
        <taxon>Rhodobacterales</taxon>
        <taxon>Roseobacteraceae</taxon>
        <taxon>Hasllibacter</taxon>
    </lineage>
</organism>
<evidence type="ECO:0000259" key="13">
    <source>
        <dbReference type="PROSITE" id="PS50928"/>
    </source>
</evidence>
<evidence type="ECO:0000256" key="6">
    <source>
        <dbReference type="ARBA" id="ARBA00022856"/>
    </source>
</evidence>
<dbReference type="CDD" id="cd06261">
    <property type="entry name" value="TM_PBP2"/>
    <property type="match status" value="1"/>
</dbReference>
<sequence>MRAPKMHPAAAAEPFVEAAETGVLVADEEGGGRSLWQDARRRFFQNKVAVASLVWLAIVAAMALIGPLVAPWDYESVDWSVLGNIREAGRPSIESGHWFGTDELGRDLFARTMQGTQISLMVGIVGALAAVVIGTLYGAISGYAGGRVDGFMMRLVDILVSIPYMFVLILLLVVVQASAFLQSIPGIQFIALFVGIGAISWFDMARIARGQTLSLKNREFVEAAIATGVRPFRIVTRHIVPNLMGIVVVYATLLVPNMIIFESFVSFLGLGVQEPATSWGALLNDGAETLTRGTLWQIGFPLFFFVTTLFAFFFIGDGLRDALDPKDR</sequence>
<dbReference type="Pfam" id="PF12911">
    <property type="entry name" value="OppC_N"/>
    <property type="match status" value="1"/>
</dbReference>
<dbReference type="OrthoDB" id="9766870at2"/>
<keyword evidence="6" id="KW-0571">Peptide transport</keyword>
<gene>
    <name evidence="14" type="ORF">BCF33_1940</name>
</gene>
<protein>
    <recommendedName>
        <fullName evidence="11">Oligopeptide transport system permease protein OppC</fullName>
    </recommendedName>
</protein>
<evidence type="ECO:0000256" key="12">
    <source>
        <dbReference type="RuleBase" id="RU363032"/>
    </source>
</evidence>
<feature type="domain" description="ABC transmembrane type-1" evidence="13">
    <location>
        <begin position="116"/>
        <end position="316"/>
    </location>
</feature>
<evidence type="ECO:0000256" key="10">
    <source>
        <dbReference type="ARBA" id="ARBA00024202"/>
    </source>
</evidence>
<accession>A0A2T0X2J0</accession>
<keyword evidence="15" id="KW-1185">Reference proteome</keyword>
<evidence type="ECO:0000256" key="11">
    <source>
        <dbReference type="ARBA" id="ARBA00072251"/>
    </source>
</evidence>
<keyword evidence="5 12" id="KW-0812">Transmembrane</keyword>
<keyword evidence="9 12" id="KW-0472">Membrane</keyword>
<dbReference type="PANTHER" id="PTHR43386">
    <property type="entry name" value="OLIGOPEPTIDE TRANSPORT SYSTEM PERMEASE PROTEIN APPC"/>
    <property type="match status" value="1"/>
</dbReference>
<dbReference type="SUPFAM" id="SSF161098">
    <property type="entry name" value="MetI-like"/>
    <property type="match status" value="1"/>
</dbReference>
<evidence type="ECO:0000256" key="8">
    <source>
        <dbReference type="ARBA" id="ARBA00022989"/>
    </source>
</evidence>
<dbReference type="PROSITE" id="PS50928">
    <property type="entry name" value="ABC_TM1"/>
    <property type="match status" value="1"/>
</dbReference>